<dbReference type="RefSeq" id="WP_129314191.1">
    <property type="nucleotide sequence ID" value="NZ_NOIQ01000001.1"/>
</dbReference>
<comment type="caution">
    <text evidence="2">The sequence shown here is derived from an EMBL/GenBank/DDBJ whole genome shotgun (WGS) entry which is preliminary data.</text>
</comment>
<dbReference type="GO" id="GO:0003824">
    <property type="term" value="F:catalytic activity"/>
    <property type="evidence" value="ECO:0007669"/>
    <property type="project" value="UniProtKB-ARBA"/>
</dbReference>
<dbReference type="OrthoDB" id="9804723at2"/>
<evidence type="ECO:0000259" key="1">
    <source>
        <dbReference type="Pfam" id="PF12697"/>
    </source>
</evidence>
<keyword evidence="3" id="KW-1185">Reference proteome</keyword>
<dbReference type="SUPFAM" id="SSF53474">
    <property type="entry name" value="alpha/beta-Hydrolases"/>
    <property type="match status" value="1"/>
</dbReference>
<dbReference type="Proteomes" id="UP000462152">
    <property type="component" value="Unassembled WGS sequence"/>
</dbReference>
<dbReference type="InterPro" id="IPR000073">
    <property type="entry name" value="AB_hydrolase_1"/>
</dbReference>
<organism evidence="2 3">
    <name type="scientific">Rothia koreensis</name>
    <dbReference type="NCBI Taxonomy" id="592378"/>
    <lineage>
        <taxon>Bacteria</taxon>
        <taxon>Bacillati</taxon>
        <taxon>Actinomycetota</taxon>
        <taxon>Actinomycetes</taxon>
        <taxon>Micrococcales</taxon>
        <taxon>Micrococcaceae</taxon>
        <taxon>Rothia</taxon>
    </lineage>
</organism>
<dbReference type="InterPro" id="IPR029058">
    <property type="entry name" value="AB_hydrolase_fold"/>
</dbReference>
<dbReference type="Gene3D" id="3.40.50.1820">
    <property type="entry name" value="alpha/beta hydrolase"/>
    <property type="match status" value="1"/>
</dbReference>
<feature type="domain" description="AB hydrolase-1" evidence="1">
    <location>
        <begin position="22"/>
        <end position="270"/>
    </location>
</feature>
<reference evidence="2 3" key="1">
    <citation type="submission" date="2019-12" db="EMBL/GenBank/DDBJ databases">
        <authorList>
            <person name="Li J."/>
            <person name="Shi Y."/>
            <person name="Xu G."/>
            <person name="Xiao D."/>
            <person name="Ran X."/>
        </authorList>
    </citation>
    <scope>NUCLEOTIDE SEQUENCE [LARGE SCALE GENOMIC DNA]</scope>
    <source>
        <strain evidence="2 3">JCM 15915</strain>
    </source>
</reference>
<dbReference type="AlphaFoldDB" id="A0A7K1LFZ2"/>
<gene>
    <name evidence="2" type="ORF">GMA10_02525</name>
</gene>
<name>A0A7K1LFZ2_9MICC</name>
<evidence type="ECO:0000313" key="3">
    <source>
        <dbReference type="Proteomes" id="UP000462152"/>
    </source>
</evidence>
<dbReference type="EMBL" id="WOGT01000001">
    <property type="protein sequence ID" value="MUN54109.1"/>
    <property type="molecule type" value="Genomic_DNA"/>
</dbReference>
<sequence length="279" mass="30109">MPDLRWTRVSGEHAEGAGSVPLVLVHGFATTVTQCWLATGWLRRLGPQRTLVFLHLPWHDDASAAARIRAHYGQRSVTEGVLGLEDSSDHALTSLDVLDAMSEAIRRSLGHEANASLDSDHGVVDLFGYSLGARLAWDLACQEDRLIRRLVLGGLPAHDELSEFAHGVRTGSLRNDPTMSPAAREVLEFVDSSELDRGGLLTCADRLSVPKFGPSAEHAPTQPTLVVTGSEDNVAQDSPDLVDYLGPDAVYRELPGRTHVNALTSGAFARAVTAHLDED</sequence>
<protein>
    <recommendedName>
        <fullName evidence="1">AB hydrolase-1 domain-containing protein</fullName>
    </recommendedName>
</protein>
<dbReference type="Pfam" id="PF12697">
    <property type="entry name" value="Abhydrolase_6"/>
    <property type="match status" value="1"/>
</dbReference>
<proteinExistence type="predicted"/>
<evidence type="ECO:0000313" key="2">
    <source>
        <dbReference type="EMBL" id="MUN54109.1"/>
    </source>
</evidence>
<accession>A0A7K1LFZ2</accession>